<reference evidence="1" key="1">
    <citation type="submission" date="2022-11" db="EMBL/GenBank/DDBJ databases">
        <authorList>
            <person name="Hyden B.L."/>
            <person name="Feng K."/>
            <person name="Yates T."/>
            <person name="Jawdy S."/>
            <person name="Smart L.B."/>
            <person name="Muchero W."/>
        </authorList>
    </citation>
    <scope>NUCLEOTIDE SEQUENCE</scope>
    <source>
        <tissue evidence="1">Shoot tip</tissue>
    </source>
</reference>
<gene>
    <name evidence="1" type="ORF">OIU85_002287</name>
</gene>
<dbReference type="EMBL" id="JAPFFL010000001">
    <property type="protein sequence ID" value="KAJ6751856.1"/>
    <property type="molecule type" value="Genomic_DNA"/>
</dbReference>
<name>A0A9Q0ZZ03_SALVM</name>
<keyword evidence="2" id="KW-1185">Reference proteome</keyword>
<comment type="caution">
    <text evidence="1">The sequence shown here is derived from an EMBL/GenBank/DDBJ whole genome shotgun (WGS) entry which is preliminary data.</text>
</comment>
<dbReference type="PANTHER" id="PTHR37189:SF4">
    <property type="entry name" value="TRANSMEMBRANE PROTEIN"/>
    <property type="match status" value="1"/>
</dbReference>
<sequence length="118" mass="13127">MIIIMIIINIQDSKARELRPSDHGLGFQSMPPTAVKFPPDMKQFFGASSAATSTSSSGVALPKAMNSKRHLVVENCWCWRRRRRRSCEARAAGSELGLWGHGLGLASHFCFDFLLYEA</sequence>
<evidence type="ECO:0000313" key="1">
    <source>
        <dbReference type="EMBL" id="KAJ6751856.1"/>
    </source>
</evidence>
<proteinExistence type="predicted"/>
<protein>
    <submittedName>
        <fullName evidence="1">Uncharacterized protein</fullName>
    </submittedName>
</protein>
<dbReference type="AlphaFoldDB" id="A0A9Q0ZZ03"/>
<organism evidence="1 2">
    <name type="scientific">Salix viminalis</name>
    <name type="common">Common osier</name>
    <name type="synonym">Basket willow</name>
    <dbReference type="NCBI Taxonomy" id="40686"/>
    <lineage>
        <taxon>Eukaryota</taxon>
        <taxon>Viridiplantae</taxon>
        <taxon>Streptophyta</taxon>
        <taxon>Embryophyta</taxon>
        <taxon>Tracheophyta</taxon>
        <taxon>Spermatophyta</taxon>
        <taxon>Magnoliopsida</taxon>
        <taxon>eudicotyledons</taxon>
        <taxon>Gunneridae</taxon>
        <taxon>Pentapetalae</taxon>
        <taxon>rosids</taxon>
        <taxon>fabids</taxon>
        <taxon>Malpighiales</taxon>
        <taxon>Salicaceae</taxon>
        <taxon>Saliceae</taxon>
        <taxon>Salix</taxon>
    </lineage>
</organism>
<dbReference type="PANTHER" id="PTHR37189">
    <property type="entry name" value="CONCANAVALIN A-LIKE LECTIN/GLUCANASE DOMAIN-CONTAINING PROTEIN-RELATED"/>
    <property type="match status" value="1"/>
</dbReference>
<dbReference type="Proteomes" id="UP001151529">
    <property type="component" value="Chromosome 16"/>
</dbReference>
<dbReference type="OrthoDB" id="1107534at2759"/>
<accession>A0A9Q0ZZ03</accession>
<evidence type="ECO:0000313" key="2">
    <source>
        <dbReference type="Proteomes" id="UP001151529"/>
    </source>
</evidence>
<reference evidence="1" key="2">
    <citation type="journal article" date="2023" name="Int. J. Mol. Sci.">
        <title>De Novo Assembly and Annotation of 11 Diverse Shrub Willow (Salix) Genomes Reveals Novel Gene Organization in Sex-Linked Regions.</title>
        <authorList>
            <person name="Hyden B."/>
            <person name="Feng K."/>
            <person name="Yates T.B."/>
            <person name="Jawdy S."/>
            <person name="Cereghino C."/>
            <person name="Smart L.B."/>
            <person name="Muchero W."/>
        </authorList>
    </citation>
    <scope>NUCLEOTIDE SEQUENCE [LARGE SCALE GENOMIC DNA]</scope>
    <source>
        <tissue evidence="1">Shoot tip</tissue>
    </source>
</reference>